<comment type="subcellular location">
    <subcellularLocation>
        <location evidence="1">Cell membrane</location>
        <topology evidence="1">Single-pass type I membrane protein</topology>
    </subcellularLocation>
</comment>
<evidence type="ECO:0000256" key="11">
    <source>
        <dbReference type="ARBA" id="ARBA00023180"/>
    </source>
</evidence>
<dbReference type="AlphaFoldDB" id="A0A6A3D2P7"/>
<dbReference type="InterPro" id="IPR046956">
    <property type="entry name" value="RLP23-like"/>
</dbReference>
<dbReference type="FunFam" id="3.80.10.10:FF:000111">
    <property type="entry name" value="LRR receptor-like serine/threonine-protein kinase ERECTA"/>
    <property type="match status" value="1"/>
</dbReference>
<dbReference type="Gene3D" id="3.80.10.10">
    <property type="entry name" value="Ribonuclease Inhibitor"/>
    <property type="match status" value="3"/>
</dbReference>
<proteinExistence type="inferred from homology"/>
<gene>
    <name evidence="15" type="ORF">F3Y22_tig00000778pilonHSYRG00132</name>
</gene>
<dbReference type="Pfam" id="PF13855">
    <property type="entry name" value="LRR_8"/>
    <property type="match status" value="2"/>
</dbReference>
<keyword evidence="7" id="KW-0677">Repeat</keyword>
<evidence type="ECO:0000256" key="6">
    <source>
        <dbReference type="ARBA" id="ARBA00022729"/>
    </source>
</evidence>
<keyword evidence="6 13" id="KW-0732">Signal</keyword>
<feature type="chain" id="PRO_5025664749" evidence="13">
    <location>
        <begin position="20"/>
        <end position="977"/>
    </location>
</feature>
<evidence type="ECO:0000256" key="8">
    <source>
        <dbReference type="ARBA" id="ARBA00022989"/>
    </source>
</evidence>
<reference evidence="15" key="1">
    <citation type="submission" date="2019-09" db="EMBL/GenBank/DDBJ databases">
        <title>Draft genome information of white flower Hibiscus syriacus.</title>
        <authorList>
            <person name="Kim Y.-M."/>
        </authorList>
    </citation>
    <scope>NUCLEOTIDE SEQUENCE [LARGE SCALE GENOMIC DNA]</scope>
    <source>
        <strain evidence="15">YM2019G1</strain>
    </source>
</reference>
<dbReference type="InterPro" id="IPR032675">
    <property type="entry name" value="LRR_dom_sf"/>
</dbReference>
<keyword evidence="9 12" id="KW-0472">Membrane</keyword>
<evidence type="ECO:0000256" key="12">
    <source>
        <dbReference type="SAM" id="Phobius"/>
    </source>
</evidence>
<evidence type="ECO:0000259" key="14">
    <source>
        <dbReference type="Pfam" id="PF08263"/>
    </source>
</evidence>
<feature type="transmembrane region" description="Helical" evidence="12">
    <location>
        <begin position="919"/>
        <end position="943"/>
    </location>
</feature>
<dbReference type="EMBL" id="VEPZ02000074">
    <property type="protein sequence ID" value="KAE8734098.1"/>
    <property type="molecule type" value="Genomic_DNA"/>
</dbReference>
<keyword evidence="4" id="KW-0433">Leucine-rich repeat</keyword>
<dbReference type="PRINTS" id="PR00019">
    <property type="entry name" value="LEURICHRPT"/>
</dbReference>
<keyword evidence="16" id="KW-1185">Reference proteome</keyword>
<dbReference type="Pfam" id="PF00560">
    <property type="entry name" value="LRR_1"/>
    <property type="match status" value="9"/>
</dbReference>
<dbReference type="InterPro" id="IPR013210">
    <property type="entry name" value="LRR_N_plant-typ"/>
</dbReference>
<accession>A0A6A3D2P7</accession>
<evidence type="ECO:0000256" key="9">
    <source>
        <dbReference type="ARBA" id="ARBA00023136"/>
    </source>
</evidence>
<dbReference type="InterPro" id="IPR001611">
    <property type="entry name" value="Leu-rich_rpt"/>
</dbReference>
<evidence type="ECO:0000256" key="5">
    <source>
        <dbReference type="ARBA" id="ARBA00022692"/>
    </source>
</evidence>
<keyword evidence="5 12" id="KW-0812">Transmembrane</keyword>
<keyword evidence="3" id="KW-1003">Cell membrane</keyword>
<dbReference type="FunFam" id="3.80.10.10:FF:000095">
    <property type="entry name" value="LRR receptor-like serine/threonine-protein kinase GSO1"/>
    <property type="match status" value="2"/>
</dbReference>
<keyword evidence="11" id="KW-0325">Glycoprotein</keyword>
<sequence>MGKFILLLFFLSLVHSSLGLSSSSLYPTPLCPPADSSALIRFKNTLSIDDHSESCDGTSYPKTKSWNESTDCCTWYGVTCNKATGQVISLDLSCSKLVGSLSPNTTLFRLQGLQRLNLAYNSLDGSLGSSGLSQLVSLTHLNLSGNYFLYLAASDITSLSKLISLDHSWNNYLKFDDHSFGMLTRNLSKLENLALVDVDMSDVVVPTSFLNISSSLKQLDLHGCQLQGEFPIEIFQLGYLEYLDLGGNSLTGYLPKSNWISPLWLLDLSFNQFRGSIPASLGNLTKITSLIFEFNHFESQIPDAFGNLRRLTFMDFSNCNFSGELPSSLFNLTHLTSLDLSSNRIQGPLPTHVSGLQRLEDLGLHDNLLSAAIPSWLFTLPFLDLSQNRFTALPDQIQEPNSVQHVYLDHNDIQGEIPSFFFGLVNLVDLDLSSNNFSGVIKLDELSKLKSLEELDLSNNKLLSWSCDNGVNSTFQKLRTLSMSSCNVERFPNVLRSATSLTQLDLSNNKIQGSILKWETEGWERLRFLNLSHNLLTGFEQFRGKNLEILDLRSNQLQGHLPFDLPSSLEILSISENKLTGEIPPICNLSSLYVLDLSRNYLTGTIPACVGNSSSYISTINLQTNSLTGKIPDFCVHENDLQVLSLNDNQLEGSLPRSLIKCTALTFLDVANNKLSDTFPHWLGVLPMLQVLIMRSNGFHGPLNVSEHVKPSFESLKIVDLSSNDLTGPLPSIFFQNLDALKHATNKEVYFSRMEDGVASVNLTSKKLEMELQLVRALEFYTAIDFSNNRFVGEIPNSIGELCETQVLNLSHNGFIGHIPPSLGKLVALQSLDLSSNKLSGEIPSQLTDLTFLEVLNLSHNNLVGHIPNGKQFNTFENDSYTGNLGLCGFPVTKQCGNVPGPKPPAPKSKEDGGSAVSLFWKLVMMGYGSGVVVGISTAYIVFTTGRPWWLVRIVDRDLQRIVTRWVRRIQGKTNIH</sequence>
<evidence type="ECO:0000256" key="1">
    <source>
        <dbReference type="ARBA" id="ARBA00004251"/>
    </source>
</evidence>
<feature type="signal peptide" evidence="13">
    <location>
        <begin position="1"/>
        <end position="19"/>
    </location>
</feature>
<dbReference type="GO" id="GO:0005886">
    <property type="term" value="C:plasma membrane"/>
    <property type="evidence" value="ECO:0007669"/>
    <property type="project" value="UniProtKB-SubCell"/>
</dbReference>
<dbReference type="PANTHER" id="PTHR48061">
    <property type="entry name" value="LEUCINE-RICH REPEAT RECEPTOR PROTEIN KINASE EMS1-LIKE-RELATED"/>
    <property type="match status" value="1"/>
</dbReference>
<evidence type="ECO:0000256" key="10">
    <source>
        <dbReference type="ARBA" id="ARBA00023170"/>
    </source>
</evidence>
<dbReference type="Pfam" id="PF08263">
    <property type="entry name" value="LRRNT_2"/>
    <property type="match status" value="1"/>
</dbReference>
<evidence type="ECO:0000256" key="4">
    <source>
        <dbReference type="ARBA" id="ARBA00022614"/>
    </source>
</evidence>
<protein>
    <submittedName>
        <fullName evidence="15">Receptor like protein 33</fullName>
    </submittedName>
</protein>
<dbReference type="Proteomes" id="UP000436088">
    <property type="component" value="Unassembled WGS sequence"/>
</dbReference>
<dbReference type="PROSITE" id="PS51450">
    <property type="entry name" value="LRR"/>
    <property type="match status" value="3"/>
</dbReference>
<keyword evidence="8 12" id="KW-1133">Transmembrane helix</keyword>
<evidence type="ECO:0000313" key="16">
    <source>
        <dbReference type="Proteomes" id="UP000436088"/>
    </source>
</evidence>
<evidence type="ECO:0000256" key="7">
    <source>
        <dbReference type="ARBA" id="ARBA00022737"/>
    </source>
</evidence>
<dbReference type="Pfam" id="PF13516">
    <property type="entry name" value="LRR_6"/>
    <property type="match status" value="2"/>
</dbReference>
<feature type="domain" description="Leucine-rich repeat-containing N-terminal plant-type" evidence="14">
    <location>
        <begin position="33"/>
        <end position="81"/>
    </location>
</feature>
<evidence type="ECO:0000256" key="13">
    <source>
        <dbReference type="SAM" id="SignalP"/>
    </source>
</evidence>
<comment type="similarity">
    <text evidence="2">Belongs to the RLP family.</text>
</comment>
<dbReference type="InterPro" id="IPR003591">
    <property type="entry name" value="Leu-rich_rpt_typical-subtyp"/>
</dbReference>
<dbReference type="SUPFAM" id="SSF52058">
    <property type="entry name" value="L domain-like"/>
    <property type="match status" value="3"/>
</dbReference>
<comment type="caution">
    <text evidence="15">The sequence shown here is derived from an EMBL/GenBank/DDBJ whole genome shotgun (WGS) entry which is preliminary data.</text>
</comment>
<dbReference type="PANTHER" id="PTHR48061:SF46">
    <property type="entry name" value="LEUCINE-RICH REPEAT-CONTAINING N-TERMINAL PLANT-TYPE DOMAIN-CONTAINING PROTEIN"/>
    <property type="match status" value="1"/>
</dbReference>
<evidence type="ECO:0000313" key="15">
    <source>
        <dbReference type="EMBL" id="KAE8734098.1"/>
    </source>
</evidence>
<evidence type="ECO:0000256" key="2">
    <source>
        <dbReference type="ARBA" id="ARBA00009592"/>
    </source>
</evidence>
<organism evidence="15 16">
    <name type="scientific">Hibiscus syriacus</name>
    <name type="common">Rose of Sharon</name>
    <dbReference type="NCBI Taxonomy" id="106335"/>
    <lineage>
        <taxon>Eukaryota</taxon>
        <taxon>Viridiplantae</taxon>
        <taxon>Streptophyta</taxon>
        <taxon>Embryophyta</taxon>
        <taxon>Tracheophyta</taxon>
        <taxon>Spermatophyta</taxon>
        <taxon>Magnoliopsida</taxon>
        <taxon>eudicotyledons</taxon>
        <taxon>Gunneridae</taxon>
        <taxon>Pentapetalae</taxon>
        <taxon>rosids</taxon>
        <taxon>malvids</taxon>
        <taxon>Malvales</taxon>
        <taxon>Malvaceae</taxon>
        <taxon>Malvoideae</taxon>
        <taxon>Hibiscus</taxon>
    </lineage>
</organism>
<name>A0A6A3D2P7_HIBSY</name>
<dbReference type="SMART" id="SM00365">
    <property type="entry name" value="LRR_SD22"/>
    <property type="match status" value="7"/>
</dbReference>
<evidence type="ECO:0000256" key="3">
    <source>
        <dbReference type="ARBA" id="ARBA00022475"/>
    </source>
</evidence>
<dbReference type="SMART" id="SM00369">
    <property type="entry name" value="LRR_TYP"/>
    <property type="match status" value="12"/>
</dbReference>
<keyword evidence="10 15" id="KW-0675">Receptor</keyword>